<dbReference type="OrthoDB" id="1700403at2759"/>
<dbReference type="AlphaFoldDB" id="A0A7J0DIF3"/>
<protein>
    <submittedName>
        <fullName evidence="1">Uncharacterized protein</fullName>
    </submittedName>
</protein>
<organism evidence="1 2">
    <name type="scientific">Actinidia rufa</name>
    <dbReference type="NCBI Taxonomy" id="165716"/>
    <lineage>
        <taxon>Eukaryota</taxon>
        <taxon>Viridiplantae</taxon>
        <taxon>Streptophyta</taxon>
        <taxon>Embryophyta</taxon>
        <taxon>Tracheophyta</taxon>
        <taxon>Spermatophyta</taxon>
        <taxon>Magnoliopsida</taxon>
        <taxon>eudicotyledons</taxon>
        <taxon>Gunneridae</taxon>
        <taxon>Pentapetalae</taxon>
        <taxon>asterids</taxon>
        <taxon>Ericales</taxon>
        <taxon>Actinidiaceae</taxon>
        <taxon>Actinidia</taxon>
    </lineage>
</organism>
<sequence length="43" mass="4824">MRKLVADKIAQLNSDLDDISSRFRSEDAPNGVTVDANEIQDYI</sequence>
<keyword evidence="2" id="KW-1185">Reference proteome</keyword>
<evidence type="ECO:0000313" key="2">
    <source>
        <dbReference type="Proteomes" id="UP000585474"/>
    </source>
</evidence>
<dbReference type="EMBL" id="BJWL01000239">
    <property type="protein sequence ID" value="GFS35946.1"/>
    <property type="molecule type" value="Genomic_DNA"/>
</dbReference>
<gene>
    <name evidence="1" type="ORF">Acr_00g0042890</name>
</gene>
<comment type="caution">
    <text evidence="1">The sequence shown here is derived from an EMBL/GenBank/DDBJ whole genome shotgun (WGS) entry which is preliminary data.</text>
</comment>
<name>A0A7J0DIF3_9ERIC</name>
<evidence type="ECO:0000313" key="1">
    <source>
        <dbReference type="EMBL" id="GFS35946.1"/>
    </source>
</evidence>
<dbReference type="Proteomes" id="UP000585474">
    <property type="component" value="Unassembled WGS sequence"/>
</dbReference>
<reference evidence="2" key="1">
    <citation type="submission" date="2019-07" db="EMBL/GenBank/DDBJ databases">
        <title>De Novo Assembly of kiwifruit Actinidia rufa.</title>
        <authorList>
            <person name="Sugita-Konishi S."/>
            <person name="Sato K."/>
            <person name="Mori E."/>
            <person name="Abe Y."/>
            <person name="Kisaki G."/>
            <person name="Hamano K."/>
            <person name="Suezawa K."/>
            <person name="Otani M."/>
            <person name="Fukuda T."/>
            <person name="Manabe T."/>
            <person name="Gomi K."/>
            <person name="Tabuchi M."/>
            <person name="Akimitsu K."/>
            <person name="Kataoka I."/>
        </authorList>
    </citation>
    <scope>NUCLEOTIDE SEQUENCE [LARGE SCALE GENOMIC DNA]</scope>
    <source>
        <strain evidence="2">cv. Fuchu</strain>
    </source>
</reference>
<accession>A0A7J0DIF3</accession>
<proteinExistence type="predicted"/>